<dbReference type="PANTHER" id="PTHR30344">
    <property type="entry name" value="6-PHOSPHOGLUCONOLACTONASE-RELATED"/>
    <property type="match status" value="1"/>
</dbReference>
<dbReference type="InterPro" id="IPR015943">
    <property type="entry name" value="WD40/YVTN_repeat-like_dom_sf"/>
</dbReference>
<dbReference type="AlphaFoldDB" id="A0A1I1XDK7"/>
<name>A0A1I1XDK7_9BACL</name>
<dbReference type="InterPro" id="IPR050282">
    <property type="entry name" value="Cycloisomerase_2"/>
</dbReference>
<dbReference type="Proteomes" id="UP000198855">
    <property type="component" value="Unassembled WGS sequence"/>
</dbReference>
<dbReference type="EMBL" id="FOMT01000002">
    <property type="protein sequence ID" value="SFE05486.1"/>
    <property type="molecule type" value="Genomic_DNA"/>
</dbReference>
<evidence type="ECO:0000313" key="2">
    <source>
        <dbReference type="EMBL" id="SFE05486.1"/>
    </source>
</evidence>
<keyword evidence="3" id="KW-1185">Reference proteome</keyword>
<proteinExistence type="inferred from homology"/>
<dbReference type="PANTHER" id="PTHR30344:SF1">
    <property type="entry name" value="6-PHOSPHOGLUCONOLACTONASE"/>
    <property type="match status" value="1"/>
</dbReference>
<dbReference type="GO" id="GO:0017057">
    <property type="term" value="F:6-phosphogluconolactonase activity"/>
    <property type="evidence" value="ECO:0007669"/>
    <property type="project" value="TreeGrafter"/>
</dbReference>
<gene>
    <name evidence="2" type="ORF">SAMN05216378_2133</name>
</gene>
<sequence>MSKNQTFEDTLYIGSYGTESEATIRVCAFDGAAGTITVKQEVAGVQNASYLAVDPAGRHLYAVSETGQTGAEAGGSVVSFAVEEGSGTLTELNRQLSHGADPCYITVDADHHAVLVANYTGGNAALLPIKGDGTIAPATSVVREDAPLGSITARQDAPHAHAIVVNGNYVYVNDLGTDLIHTFKIEDGTRLVKQSSCKLHSGAGPRHIVFHQSLSCAYVMNELDSTITLLSVSDNGELAPVQTVSALPEGFSGYNDAADIHLSPSGRYLYSSNRGHNSIAVFAVDQADGSLTLIQNASCEGDAPRNFLVLPGGSQLLVANQKTGNIVLFTVNQETGLIQSEGTILEVPSPVCIRLGAAKQLG</sequence>
<organism evidence="2 3">
    <name type="scientific">Paenibacillus catalpae</name>
    <dbReference type="NCBI Taxonomy" id="1045775"/>
    <lineage>
        <taxon>Bacteria</taxon>
        <taxon>Bacillati</taxon>
        <taxon>Bacillota</taxon>
        <taxon>Bacilli</taxon>
        <taxon>Bacillales</taxon>
        <taxon>Paenibacillaceae</taxon>
        <taxon>Paenibacillus</taxon>
    </lineage>
</organism>
<dbReference type="SUPFAM" id="SSF51004">
    <property type="entry name" value="C-terminal (heme d1) domain of cytochrome cd1-nitrite reductase"/>
    <property type="match status" value="1"/>
</dbReference>
<dbReference type="GO" id="GO:0005829">
    <property type="term" value="C:cytosol"/>
    <property type="evidence" value="ECO:0007669"/>
    <property type="project" value="TreeGrafter"/>
</dbReference>
<evidence type="ECO:0000256" key="1">
    <source>
        <dbReference type="ARBA" id="ARBA00005564"/>
    </source>
</evidence>
<evidence type="ECO:0000313" key="3">
    <source>
        <dbReference type="Proteomes" id="UP000198855"/>
    </source>
</evidence>
<dbReference type="OrthoDB" id="9790815at2"/>
<dbReference type="STRING" id="1045775.SAMN05216378_2133"/>
<reference evidence="3" key="1">
    <citation type="submission" date="2016-10" db="EMBL/GenBank/DDBJ databases">
        <authorList>
            <person name="Varghese N."/>
            <person name="Submissions S."/>
        </authorList>
    </citation>
    <scope>NUCLEOTIDE SEQUENCE [LARGE SCALE GENOMIC DNA]</scope>
    <source>
        <strain evidence="3">CGMCC 1.10784</strain>
    </source>
</reference>
<dbReference type="Gene3D" id="2.130.10.10">
    <property type="entry name" value="YVTN repeat-like/Quinoprotein amine dehydrogenase"/>
    <property type="match status" value="1"/>
</dbReference>
<dbReference type="RefSeq" id="WP_091184432.1">
    <property type="nucleotide sequence ID" value="NZ_FOMT01000002.1"/>
</dbReference>
<dbReference type="Pfam" id="PF10282">
    <property type="entry name" value="Lactonase"/>
    <property type="match status" value="1"/>
</dbReference>
<protein>
    <submittedName>
        <fullName evidence="2">6-phosphogluconolactonase</fullName>
    </submittedName>
</protein>
<dbReference type="InterPro" id="IPR011048">
    <property type="entry name" value="Haem_d1_sf"/>
</dbReference>
<comment type="similarity">
    <text evidence="1">Belongs to the cycloisomerase 2 family.</text>
</comment>
<accession>A0A1I1XDK7</accession>
<dbReference type="InterPro" id="IPR019405">
    <property type="entry name" value="Lactonase_7-beta_prop"/>
</dbReference>